<dbReference type="EMBL" id="JAYMGO010000009">
    <property type="protein sequence ID" value="KAL1267360.1"/>
    <property type="molecule type" value="Genomic_DNA"/>
</dbReference>
<evidence type="ECO:0000313" key="2">
    <source>
        <dbReference type="EMBL" id="KAL1267360.1"/>
    </source>
</evidence>
<name>A0ABR3MRT7_9TELE</name>
<proteinExistence type="predicted"/>
<protein>
    <recommendedName>
        <fullName evidence="4">Secreted protein</fullName>
    </recommendedName>
</protein>
<evidence type="ECO:0000256" key="1">
    <source>
        <dbReference type="SAM" id="SignalP"/>
    </source>
</evidence>
<gene>
    <name evidence="2" type="ORF">QQF64_032723</name>
</gene>
<feature type="chain" id="PRO_5047090163" description="Secreted protein" evidence="1">
    <location>
        <begin position="19"/>
        <end position="95"/>
    </location>
</feature>
<feature type="signal peptide" evidence="1">
    <location>
        <begin position="1"/>
        <end position="18"/>
    </location>
</feature>
<keyword evidence="1" id="KW-0732">Signal</keyword>
<comment type="caution">
    <text evidence="2">The sequence shown here is derived from an EMBL/GenBank/DDBJ whole genome shotgun (WGS) entry which is preliminary data.</text>
</comment>
<sequence>MNFSCLFCFFYSLSFVHSLPLCLGGPFSESLSRSELTRGRAAAKRDGYVTHNRRERRRKWDSASKLARMKESLLICSCALNIQYKIDGSLSSIMQ</sequence>
<evidence type="ECO:0000313" key="3">
    <source>
        <dbReference type="Proteomes" id="UP001558613"/>
    </source>
</evidence>
<keyword evidence="3" id="KW-1185">Reference proteome</keyword>
<accession>A0ABR3MRT7</accession>
<reference evidence="2 3" key="1">
    <citation type="submission" date="2023-09" db="EMBL/GenBank/DDBJ databases">
        <authorList>
            <person name="Wang M."/>
        </authorList>
    </citation>
    <scope>NUCLEOTIDE SEQUENCE [LARGE SCALE GENOMIC DNA]</scope>
    <source>
        <strain evidence="2">GT-2023</strain>
        <tissue evidence="2">Liver</tissue>
    </source>
</reference>
<dbReference type="Proteomes" id="UP001558613">
    <property type="component" value="Unassembled WGS sequence"/>
</dbReference>
<organism evidence="2 3">
    <name type="scientific">Cirrhinus molitorella</name>
    <name type="common">mud carp</name>
    <dbReference type="NCBI Taxonomy" id="172907"/>
    <lineage>
        <taxon>Eukaryota</taxon>
        <taxon>Metazoa</taxon>
        <taxon>Chordata</taxon>
        <taxon>Craniata</taxon>
        <taxon>Vertebrata</taxon>
        <taxon>Euteleostomi</taxon>
        <taxon>Actinopterygii</taxon>
        <taxon>Neopterygii</taxon>
        <taxon>Teleostei</taxon>
        <taxon>Ostariophysi</taxon>
        <taxon>Cypriniformes</taxon>
        <taxon>Cyprinidae</taxon>
        <taxon>Labeoninae</taxon>
        <taxon>Labeonini</taxon>
        <taxon>Cirrhinus</taxon>
    </lineage>
</organism>
<evidence type="ECO:0008006" key="4">
    <source>
        <dbReference type="Google" id="ProtNLM"/>
    </source>
</evidence>